<dbReference type="CDD" id="cd02199">
    <property type="entry name" value="YjgF_YER057c_UK114_like_1"/>
    <property type="match status" value="1"/>
</dbReference>
<evidence type="ECO:0000259" key="1">
    <source>
        <dbReference type="Pfam" id="PF14588"/>
    </source>
</evidence>
<reference evidence="2 3" key="1">
    <citation type="submission" date="2016-04" db="EMBL/GenBank/DDBJ databases">
        <title>First whole genome shotgun sequence of the bacterium Enteractinococcus sp. strain UASWS1574.</title>
        <authorList>
            <person name="Crovadore J."/>
            <person name="Chablais R."/>
            <person name="Lefort F."/>
        </authorList>
    </citation>
    <scope>NUCLEOTIDE SEQUENCE [LARGE SCALE GENOMIC DNA]</scope>
    <source>
        <strain evidence="2 3">UASWS1574</strain>
    </source>
</reference>
<dbReference type="InterPro" id="IPR013813">
    <property type="entry name" value="Endoribo_LPSP/chorism_mut-like"/>
</dbReference>
<evidence type="ECO:0000313" key="3">
    <source>
        <dbReference type="Proteomes" id="UP000078292"/>
    </source>
</evidence>
<gene>
    <name evidence="2" type="ORF">A6F49_14810</name>
</gene>
<feature type="domain" description="Endoribonuclease L-PSP/chorismate mutase-like" evidence="1">
    <location>
        <begin position="5"/>
        <end position="144"/>
    </location>
</feature>
<dbReference type="AlphaFoldDB" id="A0A1B7LVV5"/>
<dbReference type="Proteomes" id="UP000078292">
    <property type="component" value="Unassembled WGS sequence"/>
</dbReference>
<dbReference type="OrthoDB" id="9806229at2"/>
<dbReference type="Pfam" id="PF14588">
    <property type="entry name" value="YjgF_endoribonc"/>
    <property type="match status" value="1"/>
</dbReference>
<dbReference type="SUPFAM" id="SSF55298">
    <property type="entry name" value="YjgF-like"/>
    <property type="match status" value="1"/>
</dbReference>
<dbReference type="PANTHER" id="PTHR43760:SF1">
    <property type="entry name" value="ENDORIBONUCLEASE L-PSP_CHORISMATE MUTASE-LIKE DOMAIN-CONTAINING PROTEIN"/>
    <property type="match status" value="1"/>
</dbReference>
<proteinExistence type="predicted"/>
<dbReference type="PANTHER" id="PTHR43760">
    <property type="entry name" value="ENDORIBONUCLEASE-RELATED"/>
    <property type="match status" value="1"/>
</dbReference>
<comment type="caution">
    <text evidence="2">The sequence shown here is derived from an EMBL/GenBank/DDBJ whole genome shotgun (WGS) entry which is preliminary data.</text>
</comment>
<keyword evidence="3" id="KW-1185">Reference proteome</keyword>
<dbReference type="EMBL" id="LXEY01000022">
    <property type="protein sequence ID" value="OAV59159.1"/>
    <property type="molecule type" value="Genomic_DNA"/>
</dbReference>
<accession>A0A1B7LVV5</accession>
<dbReference type="InterPro" id="IPR035959">
    <property type="entry name" value="RutC-like_sf"/>
</dbReference>
<dbReference type="STRING" id="1837282.A6F49_14810"/>
<protein>
    <submittedName>
        <fullName evidence="2">LysR family transcriptional regulator</fullName>
    </submittedName>
</protein>
<sequence length="154" mass="16249">MSAIEQRIEEAGYTLPAVGKPLAAYVPTMRDGDSIYTSGQLPMVDGKPAGTGKVGQDVSVEDAADCARICVLNALAAIKAEVGDLDKITQITKVVGFVSSASDFDQQHIVINGASEFLADIFQEKGQHARSAVGVAMLPMNVPVEVEMIVKVQD</sequence>
<evidence type="ECO:0000313" key="2">
    <source>
        <dbReference type="EMBL" id="OAV59159.1"/>
    </source>
</evidence>
<name>A0A1B7LVV5_9MICC</name>
<dbReference type="Gene3D" id="3.30.1330.40">
    <property type="entry name" value="RutC-like"/>
    <property type="match status" value="1"/>
</dbReference>
<organism evidence="2 3">
    <name type="scientific">Enteractinococcus helveticum</name>
    <dbReference type="NCBI Taxonomy" id="1837282"/>
    <lineage>
        <taxon>Bacteria</taxon>
        <taxon>Bacillati</taxon>
        <taxon>Actinomycetota</taxon>
        <taxon>Actinomycetes</taxon>
        <taxon>Micrococcales</taxon>
        <taxon>Micrococcaceae</taxon>
    </lineage>
</organism>
<dbReference type="RefSeq" id="WP_043058871.1">
    <property type="nucleotide sequence ID" value="NZ_LXEY01000022.1"/>
</dbReference>